<feature type="domain" description="Rhodanese" evidence="1">
    <location>
        <begin position="75"/>
        <end position="108"/>
    </location>
</feature>
<dbReference type="EMBL" id="JAJHPV010000012">
    <property type="protein sequence ID" value="MCC6071012.1"/>
    <property type="molecule type" value="Genomic_DNA"/>
</dbReference>
<dbReference type="RefSeq" id="WP_229431930.1">
    <property type="nucleotide sequence ID" value="NZ_JAJHPV010000012.1"/>
</dbReference>
<reference evidence="2 3" key="1">
    <citation type="submission" date="2021-11" db="EMBL/GenBank/DDBJ databases">
        <authorList>
            <person name="Huq M.A."/>
        </authorList>
    </citation>
    <scope>NUCLEOTIDE SEQUENCE [LARGE SCALE GENOMIC DNA]</scope>
    <source>
        <strain evidence="2 3">MAHUQ-52</strain>
    </source>
</reference>
<gene>
    <name evidence="2" type="ORF">LMJ30_08595</name>
</gene>
<accession>A0ABS8IQV0</accession>
<evidence type="ECO:0000313" key="3">
    <source>
        <dbReference type="Proteomes" id="UP001198701"/>
    </source>
</evidence>
<organism evidence="2 3">
    <name type="scientific">Massilia agrisoli</name>
    <dbReference type="NCBI Taxonomy" id="2892444"/>
    <lineage>
        <taxon>Bacteria</taxon>
        <taxon>Pseudomonadati</taxon>
        <taxon>Pseudomonadota</taxon>
        <taxon>Betaproteobacteria</taxon>
        <taxon>Burkholderiales</taxon>
        <taxon>Oxalobacteraceae</taxon>
        <taxon>Telluria group</taxon>
        <taxon>Massilia</taxon>
    </lineage>
</organism>
<dbReference type="InterPro" id="IPR001763">
    <property type="entry name" value="Rhodanese-like_dom"/>
</dbReference>
<comment type="caution">
    <text evidence="2">The sequence shown here is derived from an EMBL/GenBank/DDBJ whole genome shotgun (WGS) entry which is preliminary data.</text>
</comment>
<dbReference type="Proteomes" id="UP001198701">
    <property type="component" value="Unassembled WGS sequence"/>
</dbReference>
<protein>
    <submittedName>
        <fullName evidence="2">TIGR01244 family phosphatase</fullName>
    </submittedName>
</protein>
<dbReference type="NCBIfam" id="TIGR01244">
    <property type="entry name" value="TIGR01244 family sulfur transferase"/>
    <property type="match status" value="1"/>
</dbReference>
<dbReference type="Pfam" id="PF04273">
    <property type="entry name" value="BLH_phosphatase"/>
    <property type="match status" value="1"/>
</dbReference>
<sequence>MDIRKLDHDVAIAGQLAPQGLAELRDAGYAAIICNRPDEEPGGQAPFAELAAEAERLGMQARYLPVVPGRITPADGAAFAALLEELPKPLVAYCRTGNRSETLWKLARGG</sequence>
<dbReference type="InterPro" id="IPR005939">
    <property type="entry name" value="BLH_phosphatase-like"/>
</dbReference>
<evidence type="ECO:0000313" key="2">
    <source>
        <dbReference type="EMBL" id="MCC6071012.1"/>
    </source>
</evidence>
<proteinExistence type="predicted"/>
<keyword evidence="3" id="KW-1185">Reference proteome</keyword>
<evidence type="ECO:0000259" key="1">
    <source>
        <dbReference type="PROSITE" id="PS50206"/>
    </source>
</evidence>
<dbReference type="Gene3D" id="3.90.190.10">
    <property type="entry name" value="Protein tyrosine phosphatase superfamily"/>
    <property type="match status" value="1"/>
</dbReference>
<dbReference type="InterPro" id="IPR029021">
    <property type="entry name" value="Prot-tyrosine_phosphatase-like"/>
</dbReference>
<dbReference type="PROSITE" id="PS50206">
    <property type="entry name" value="RHODANESE_3"/>
    <property type="match status" value="1"/>
</dbReference>
<name>A0ABS8IQV0_9BURK</name>